<proteinExistence type="predicted"/>
<evidence type="ECO:0000313" key="4">
    <source>
        <dbReference type="Proteomes" id="UP000293162"/>
    </source>
</evidence>
<dbReference type="InterPro" id="IPR006530">
    <property type="entry name" value="YD"/>
</dbReference>
<gene>
    <name evidence="3" type="ORF">EWM59_24205</name>
</gene>
<dbReference type="AlphaFoldDB" id="A0A4V1ZCK9"/>
<keyword evidence="1" id="KW-0677">Repeat</keyword>
<dbReference type="OrthoDB" id="932488at2"/>
<dbReference type="EMBL" id="SEWF01000060">
    <property type="protein sequence ID" value="RYU93020.1"/>
    <property type="molecule type" value="Genomic_DNA"/>
</dbReference>
<evidence type="ECO:0000313" key="3">
    <source>
        <dbReference type="EMBL" id="RYU93020.1"/>
    </source>
</evidence>
<sequence>MKNLTIILLLALCLGCKKESADPKTPSTPGKRLTSVTVNNKPYITFEFQKELLVKENAFTFCETNPTDEFTYEYANGQLNKLKTTMRSMFSSTSALCNPAVGLKGEEIFQYNTQGKIVKVTRKLDTMLGTTTEYVYNARGFIEKQIIIAGQNSLTTTFEYDTKGNLVKETDPDGAVAYYEYDNKINPYYLINQRPAWVSAFNKSPNNVIKATGRYNFQRTFKYDDEGYPTEVAEDNGLTYQYRYTPRP</sequence>
<dbReference type="RefSeq" id="WP_130023830.1">
    <property type="nucleotide sequence ID" value="NZ_SEWF01000060.1"/>
</dbReference>
<organism evidence="3 4">
    <name type="scientific">Emticicia agri</name>
    <dbReference type="NCBI Taxonomy" id="2492393"/>
    <lineage>
        <taxon>Bacteria</taxon>
        <taxon>Pseudomonadati</taxon>
        <taxon>Bacteroidota</taxon>
        <taxon>Cytophagia</taxon>
        <taxon>Cytophagales</taxon>
        <taxon>Leadbetterellaceae</taxon>
        <taxon>Emticicia</taxon>
    </lineage>
</organism>
<dbReference type="Gene3D" id="2.180.10.10">
    <property type="entry name" value="RHS repeat-associated core"/>
    <property type="match status" value="1"/>
</dbReference>
<name>A0A4V1ZCK9_9BACT</name>
<evidence type="ECO:0000259" key="2">
    <source>
        <dbReference type="Pfam" id="PF25023"/>
    </source>
</evidence>
<dbReference type="Pfam" id="PF25023">
    <property type="entry name" value="TEN_YD-shell"/>
    <property type="match status" value="1"/>
</dbReference>
<reference evidence="3 4" key="1">
    <citation type="submission" date="2019-02" db="EMBL/GenBank/DDBJ databases">
        <title>Bacterial novel species Emticicia sp. 17J42-9 isolated from soil.</title>
        <authorList>
            <person name="Jung H.-Y."/>
        </authorList>
    </citation>
    <scope>NUCLEOTIDE SEQUENCE [LARGE SCALE GENOMIC DNA]</scope>
    <source>
        <strain evidence="3 4">17J42-9</strain>
    </source>
</reference>
<accession>A0A4V1ZCK9</accession>
<feature type="domain" description="Teneurin-like YD-shell" evidence="2">
    <location>
        <begin position="59"/>
        <end position="233"/>
    </location>
</feature>
<dbReference type="NCBIfam" id="TIGR01643">
    <property type="entry name" value="YD_repeat_2x"/>
    <property type="match status" value="1"/>
</dbReference>
<keyword evidence="4" id="KW-1185">Reference proteome</keyword>
<evidence type="ECO:0000256" key="1">
    <source>
        <dbReference type="ARBA" id="ARBA00022737"/>
    </source>
</evidence>
<dbReference type="InterPro" id="IPR056823">
    <property type="entry name" value="TEN-like_YD-shell"/>
</dbReference>
<comment type="caution">
    <text evidence="3">The sequence shown here is derived from an EMBL/GenBank/DDBJ whole genome shotgun (WGS) entry which is preliminary data.</text>
</comment>
<dbReference type="Proteomes" id="UP000293162">
    <property type="component" value="Unassembled WGS sequence"/>
</dbReference>
<protein>
    <recommendedName>
        <fullName evidence="2">Teneurin-like YD-shell domain-containing protein</fullName>
    </recommendedName>
</protein>